<feature type="domain" description="LOB" evidence="3">
    <location>
        <begin position="4"/>
        <end position="105"/>
    </location>
</feature>
<evidence type="ECO:0000256" key="1">
    <source>
        <dbReference type="ARBA" id="ARBA00005474"/>
    </source>
</evidence>
<accession>A0A8S2B0C8</accession>
<dbReference type="AlphaFoldDB" id="A0A8S2B0C8"/>
<dbReference type="EMBL" id="LR999457">
    <property type="protein sequence ID" value="CAE6182311.1"/>
    <property type="molecule type" value="Genomic_DNA"/>
</dbReference>
<keyword evidence="5" id="KW-1185">Reference proteome</keyword>
<gene>
    <name evidence="4" type="ORF">AARE701A_LOCUS18732</name>
</gene>
<dbReference type="PROSITE" id="PS50891">
    <property type="entry name" value="LOB"/>
    <property type="match status" value="1"/>
</dbReference>
<dbReference type="PANTHER" id="PTHR31301">
    <property type="entry name" value="LOB DOMAIN-CONTAINING PROTEIN 4-RELATED"/>
    <property type="match status" value="1"/>
</dbReference>
<dbReference type="Proteomes" id="UP000682877">
    <property type="component" value="Chromosome 7"/>
</dbReference>
<feature type="compositionally biased region" description="Basic and acidic residues" evidence="2">
    <location>
        <begin position="174"/>
        <end position="183"/>
    </location>
</feature>
<reference evidence="4" key="1">
    <citation type="submission" date="2021-01" db="EMBL/GenBank/DDBJ databases">
        <authorList>
            <person name="Bezrukov I."/>
        </authorList>
    </citation>
    <scope>NUCLEOTIDE SEQUENCE</scope>
</reference>
<feature type="region of interest" description="Disordered" evidence="2">
    <location>
        <begin position="174"/>
        <end position="193"/>
    </location>
</feature>
<evidence type="ECO:0000313" key="4">
    <source>
        <dbReference type="EMBL" id="CAE6182311.1"/>
    </source>
</evidence>
<proteinExistence type="inferred from homology"/>
<dbReference type="InterPro" id="IPR004883">
    <property type="entry name" value="LOB"/>
</dbReference>
<sequence length="193" mass="21610">MASKRCAVCKILKETCALGCISAPHFPSDDTRFDDVHQVFGAVNVRNILNNLESPEQREIAANCLRYAAEARRRDPISGCHGMILHYKNILNNVEQDIKSAINELETYVGHDQVPKFYDLPMPDDFLITPGSSDSFIEKIKNLNDVQKNQLMQLQTAADVQMIMSNIFWKREDQKMDDGHGHGADGASTSASQ</sequence>
<evidence type="ECO:0000256" key="2">
    <source>
        <dbReference type="SAM" id="MobiDB-lite"/>
    </source>
</evidence>
<dbReference type="PANTHER" id="PTHR31301:SF68">
    <property type="entry name" value="LOB DOMAIN-CONTAINING PROTEIN 32-RELATED"/>
    <property type="match status" value="1"/>
</dbReference>
<name>A0A8S2B0C8_ARAAE</name>
<organism evidence="4 5">
    <name type="scientific">Arabidopsis arenosa</name>
    <name type="common">Sand rock-cress</name>
    <name type="synonym">Cardaminopsis arenosa</name>
    <dbReference type="NCBI Taxonomy" id="38785"/>
    <lineage>
        <taxon>Eukaryota</taxon>
        <taxon>Viridiplantae</taxon>
        <taxon>Streptophyta</taxon>
        <taxon>Embryophyta</taxon>
        <taxon>Tracheophyta</taxon>
        <taxon>Spermatophyta</taxon>
        <taxon>Magnoliopsida</taxon>
        <taxon>eudicotyledons</taxon>
        <taxon>Gunneridae</taxon>
        <taxon>Pentapetalae</taxon>
        <taxon>rosids</taxon>
        <taxon>malvids</taxon>
        <taxon>Brassicales</taxon>
        <taxon>Brassicaceae</taxon>
        <taxon>Camelineae</taxon>
        <taxon>Arabidopsis</taxon>
    </lineage>
</organism>
<dbReference type="Pfam" id="PF03195">
    <property type="entry name" value="LOB"/>
    <property type="match status" value="1"/>
</dbReference>
<protein>
    <recommendedName>
        <fullName evidence="3">LOB domain-containing protein</fullName>
    </recommendedName>
</protein>
<evidence type="ECO:0000259" key="3">
    <source>
        <dbReference type="PROSITE" id="PS50891"/>
    </source>
</evidence>
<comment type="similarity">
    <text evidence="1">Belongs to the LOB domain-containing protein family.</text>
</comment>
<evidence type="ECO:0000313" key="5">
    <source>
        <dbReference type="Proteomes" id="UP000682877"/>
    </source>
</evidence>